<name>A0A8T4IGY6_9SPHN</name>
<evidence type="ECO:0000313" key="1">
    <source>
        <dbReference type="EMBL" id="MBR0552325.1"/>
    </source>
</evidence>
<keyword evidence="2" id="KW-1185">Reference proteome</keyword>
<dbReference type="EMBL" id="JAGRQC010000002">
    <property type="protein sequence ID" value="MBR0552325.1"/>
    <property type="molecule type" value="Genomic_DNA"/>
</dbReference>
<dbReference type="AlphaFoldDB" id="A0A8T4IGY6"/>
<reference evidence="1" key="1">
    <citation type="submission" date="2021-04" db="EMBL/GenBank/DDBJ databases">
        <title>Ouciella asimina sp. nov., isolated from the surface seawater in the hydrothermal field of Okinawa Trough.</title>
        <authorList>
            <person name="Shuang W."/>
        </authorList>
    </citation>
    <scope>NUCLEOTIDE SEQUENCE</scope>
    <source>
        <strain evidence="1">LXI357</strain>
    </source>
</reference>
<sequence length="74" mass="8016">MRLILVLLGLALVVLIVLISLGMIQITQTQPAQAPKFQADVGKIDVGTENKTIRVPKLEVEKPGNDQAFVGNSY</sequence>
<protein>
    <submittedName>
        <fullName evidence="1">Uncharacterized protein</fullName>
    </submittedName>
</protein>
<proteinExistence type="predicted"/>
<organism evidence="1 2">
    <name type="scientific">Stakelama marina</name>
    <dbReference type="NCBI Taxonomy" id="2826939"/>
    <lineage>
        <taxon>Bacteria</taxon>
        <taxon>Pseudomonadati</taxon>
        <taxon>Pseudomonadota</taxon>
        <taxon>Alphaproteobacteria</taxon>
        <taxon>Sphingomonadales</taxon>
        <taxon>Sphingomonadaceae</taxon>
        <taxon>Stakelama</taxon>
    </lineage>
</organism>
<gene>
    <name evidence="1" type="ORF">J7S20_07395</name>
</gene>
<dbReference type="Proteomes" id="UP000676996">
    <property type="component" value="Unassembled WGS sequence"/>
</dbReference>
<dbReference type="RefSeq" id="WP_284053609.1">
    <property type="nucleotide sequence ID" value="NZ_JAGRQC010000002.1"/>
</dbReference>
<comment type="caution">
    <text evidence="1">The sequence shown here is derived from an EMBL/GenBank/DDBJ whole genome shotgun (WGS) entry which is preliminary data.</text>
</comment>
<accession>A0A8T4IGY6</accession>
<evidence type="ECO:0000313" key="2">
    <source>
        <dbReference type="Proteomes" id="UP000676996"/>
    </source>
</evidence>